<protein>
    <submittedName>
        <fullName evidence="1">Chaperone DnaJ-domain superfamily protein</fullName>
    </submittedName>
</protein>
<evidence type="ECO:0000313" key="1">
    <source>
        <dbReference type="EMBL" id="KAH9712222.1"/>
    </source>
</evidence>
<keyword evidence="2" id="KW-1185">Reference proteome</keyword>
<reference evidence="2" key="1">
    <citation type="journal article" date="2023" name="Hortic. Res.">
        <title>A chromosome-level phased genome enabling allele-level studies in sweet orange: a case study on citrus Huanglongbing tolerance.</title>
        <authorList>
            <person name="Wu B."/>
            <person name="Yu Q."/>
            <person name="Deng Z."/>
            <person name="Duan Y."/>
            <person name="Luo F."/>
            <person name="Gmitter F. Jr."/>
        </authorList>
    </citation>
    <scope>NUCLEOTIDE SEQUENCE [LARGE SCALE GENOMIC DNA]</scope>
    <source>
        <strain evidence="2">cv. Valencia</strain>
    </source>
</reference>
<proteinExistence type="predicted"/>
<name>A0ACB8J3A2_CITSI</name>
<dbReference type="Proteomes" id="UP000829398">
    <property type="component" value="Chromosome 7"/>
</dbReference>
<gene>
    <name evidence="1" type="ORF">KPL71_019978</name>
</gene>
<comment type="caution">
    <text evidence="1">The sequence shown here is derived from an EMBL/GenBank/DDBJ whole genome shotgun (WGS) entry which is preliminary data.</text>
</comment>
<accession>A0ACB8J3A2</accession>
<dbReference type="EMBL" id="CM039176">
    <property type="protein sequence ID" value="KAH9712222.1"/>
    <property type="molecule type" value="Genomic_DNA"/>
</dbReference>
<sequence>MAFLAGLYRYRQLSSLPIQLNYSYSWSWCHHCPYPSYTTNRWLSSSESIRTEFPVENAYDILEVAETSSFAEIKASFRKLAKETHPDLVDSKNDSSASKHFVRILAAYEEFLLLDDFVHVNVIHPYGAALLILSDSKKRAHYDQYLLAQRKPMQKQSRKGSKLQMYESHKAANRQMEVVEWLKWYRFAVNDILSEKKVIVGTGYFDVLQADFYSAIHAAYYGPVIESIDLLPDRFEAEERSLYETPEVLHLVSGRDLFGMVCLVNDTPRLSFVCNKKLTPTSDYLGISQPIENASNRMNSDVLNDQIPELQTENIISDESDAYRDLELHVSGRVVAVATRVPPKGYRDGIQHKNAQDHIHVFLTSDEDPVHTGEGFSKDSLLDGAVGLRIPLGVISGLRTTPEEGSCFVYNSSGAKTHVIVKHRTFLVKHMHWYQLGDKVSVCECRSTRAQLPPSKFWLFEPRCGMHDVGGWYIETFGKDKKGRTVLRQRHWDGFDASEQFDKRLHPAMYLLALAYRTLDLEDAKKRKWRVRDIVEVPLSKILGWCKKLV</sequence>
<organism evidence="1 2">
    <name type="scientific">Citrus sinensis</name>
    <name type="common">Sweet orange</name>
    <name type="synonym">Citrus aurantium var. sinensis</name>
    <dbReference type="NCBI Taxonomy" id="2711"/>
    <lineage>
        <taxon>Eukaryota</taxon>
        <taxon>Viridiplantae</taxon>
        <taxon>Streptophyta</taxon>
        <taxon>Embryophyta</taxon>
        <taxon>Tracheophyta</taxon>
        <taxon>Spermatophyta</taxon>
        <taxon>Magnoliopsida</taxon>
        <taxon>eudicotyledons</taxon>
        <taxon>Gunneridae</taxon>
        <taxon>Pentapetalae</taxon>
        <taxon>rosids</taxon>
        <taxon>malvids</taxon>
        <taxon>Sapindales</taxon>
        <taxon>Rutaceae</taxon>
        <taxon>Aurantioideae</taxon>
        <taxon>Citrus</taxon>
    </lineage>
</organism>
<evidence type="ECO:0000313" key="2">
    <source>
        <dbReference type="Proteomes" id="UP000829398"/>
    </source>
</evidence>